<keyword evidence="2" id="KW-0732">Signal</keyword>
<reference evidence="4" key="1">
    <citation type="journal article" date="2019" name="Int. J. Syst. Evol. Microbiol.">
        <title>The Global Catalogue of Microorganisms (GCM) 10K type strain sequencing project: providing services to taxonomists for standard genome sequencing and annotation.</title>
        <authorList>
            <consortium name="The Broad Institute Genomics Platform"/>
            <consortium name="The Broad Institute Genome Sequencing Center for Infectious Disease"/>
            <person name="Wu L."/>
            <person name="Ma J."/>
        </authorList>
    </citation>
    <scope>NUCLEOTIDE SEQUENCE [LARGE SCALE GENOMIC DNA]</scope>
    <source>
        <strain evidence="4">JCM 17021</strain>
    </source>
</reference>
<organism evidence="3 4">
    <name type="scientific">Leifsonia kafniensis</name>
    <dbReference type="NCBI Taxonomy" id="475957"/>
    <lineage>
        <taxon>Bacteria</taxon>
        <taxon>Bacillati</taxon>
        <taxon>Actinomycetota</taxon>
        <taxon>Actinomycetes</taxon>
        <taxon>Micrococcales</taxon>
        <taxon>Microbacteriaceae</taxon>
        <taxon>Leifsonia</taxon>
    </lineage>
</organism>
<keyword evidence="4" id="KW-1185">Reference proteome</keyword>
<comment type="caution">
    <text evidence="3">The sequence shown here is derived from an EMBL/GenBank/DDBJ whole genome shotgun (WGS) entry which is preliminary data.</text>
</comment>
<dbReference type="PANTHER" id="PTHR39335">
    <property type="entry name" value="BLL4220 PROTEIN"/>
    <property type="match status" value="1"/>
</dbReference>
<dbReference type="PANTHER" id="PTHR39335:SF1">
    <property type="entry name" value="BLL4220 PROTEIN"/>
    <property type="match status" value="1"/>
</dbReference>
<accession>A0ABP7K4G6</accession>
<evidence type="ECO:0000256" key="1">
    <source>
        <dbReference type="SAM" id="MobiDB-lite"/>
    </source>
</evidence>
<feature type="compositionally biased region" description="Low complexity" evidence="1">
    <location>
        <begin position="33"/>
        <end position="58"/>
    </location>
</feature>
<dbReference type="PROSITE" id="PS51257">
    <property type="entry name" value="PROKAR_LIPOPROTEIN"/>
    <property type="match status" value="1"/>
</dbReference>
<feature type="region of interest" description="Disordered" evidence="1">
    <location>
        <begin position="30"/>
        <end position="58"/>
    </location>
</feature>
<evidence type="ECO:0000313" key="4">
    <source>
        <dbReference type="Proteomes" id="UP001501803"/>
    </source>
</evidence>
<dbReference type="Pfam" id="PF03640">
    <property type="entry name" value="Lipoprotein_15"/>
    <property type="match status" value="2"/>
</dbReference>
<feature type="signal peptide" evidence="2">
    <location>
        <begin position="1"/>
        <end position="28"/>
    </location>
</feature>
<evidence type="ECO:0008006" key="5">
    <source>
        <dbReference type="Google" id="ProtNLM"/>
    </source>
</evidence>
<dbReference type="InterPro" id="IPR005297">
    <property type="entry name" value="Lipoprotein_repeat"/>
</dbReference>
<evidence type="ECO:0000313" key="3">
    <source>
        <dbReference type="EMBL" id="GAA3865233.1"/>
    </source>
</evidence>
<gene>
    <name evidence="3" type="ORF">GCM10022381_06240</name>
</gene>
<proteinExistence type="predicted"/>
<sequence length="183" mass="17430">MNIKFRGALVVGALAVLALAGCAQSGGAGGYGAPPTSSSGSSSSGSSSSGSPSTVMPGASAAALTTASSSLGMIVVDGTGMTVYVFDNDTANSGKSACEGNCAASWPAVTTTGTPTAEGVTGTLGTITLPDGAKQVTLNGLPLYRYAPDTAAGDVKGQGVGGIWWVVGPDGAKITTAASGGGY</sequence>
<dbReference type="EMBL" id="BAABCN010000002">
    <property type="protein sequence ID" value="GAA3865233.1"/>
    <property type="molecule type" value="Genomic_DNA"/>
</dbReference>
<dbReference type="Proteomes" id="UP001501803">
    <property type="component" value="Unassembled WGS sequence"/>
</dbReference>
<feature type="chain" id="PRO_5045313242" description="Lipoprotein with Yx(FWY)xxD motif" evidence="2">
    <location>
        <begin position="29"/>
        <end position="183"/>
    </location>
</feature>
<name>A0ABP7K4G6_9MICO</name>
<evidence type="ECO:0000256" key="2">
    <source>
        <dbReference type="SAM" id="SignalP"/>
    </source>
</evidence>
<protein>
    <recommendedName>
        <fullName evidence="5">Lipoprotein with Yx(FWY)xxD motif</fullName>
    </recommendedName>
</protein>
<dbReference type="RefSeq" id="WP_345062181.1">
    <property type="nucleotide sequence ID" value="NZ_BAABCN010000002.1"/>
</dbReference>